<organism evidence="2 3">
    <name type="scientific">Shewanella vaxholmensis</name>
    <dbReference type="NCBI Taxonomy" id="3063535"/>
    <lineage>
        <taxon>Bacteria</taxon>
        <taxon>Pseudomonadati</taxon>
        <taxon>Pseudomonadota</taxon>
        <taxon>Gammaproteobacteria</taxon>
        <taxon>Alteromonadales</taxon>
        <taxon>Shewanellaceae</taxon>
        <taxon>Shewanella</taxon>
    </lineage>
</organism>
<accession>A0ABU9UYU5</accession>
<feature type="signal peptide" evidence="1">
    <location>
        <begin position="1"/>
        <end position="22"/>
    </location>
</feature>
<evidence type="ECO:0000256" key="1">
    <source>
        <dbReference type="SAM" id="SignalP"/>
    </source>
</evidence>
<evidence type="ECO:0000313" key="2">
    <source>
        <dbReference type="EMBL" id="MEM6250696.1"/>
    </source>
</evidence>
<feature type="chain" id="PRO_5046081606" evidence="1">
    <location>
        <begin position="23"/>
        <end position="242"/>
    </location>
</feature>
<comment type="caution">
    <text evidence="2">The sequence shown here is derived from an EMBL/GenBank/DDBJ whole genome shotgun (WGS) entry which is preliminary data.</text>
</comment>
<protein>
    <submittedName>
        <fullName evidence="2">Uncharacterized protein</fullName>
    </submittedName>
</protein>
<name>A0ABU9UYU5_9GAMM</name>
<evidence type="ECO:0000313" key="3">
    <source>
        <dbReference type="Proteomes" id="UP001489333"/>
    </source>
</evidence>
<sequence>MKIPKTLSALFLTIMTTTIAVGAEEKMTYEKAMASHKATYGKYSTQSITEAQSQKSWDDYKQRPELSTSGANGVISRKYKLIWQAPTSGGINTGNFTLTESFRTFDEIVSFGTMDNGNYYQHFRFTPLEYDIAVERKGYATMYERDSVSWWGKFAADNKSFVTAGENAKLYEIYGVTFTSDTSGSGSCTSGQTQTRTTYCSGSNLQTCEPGEDVKTCSAAGFWGTWQISRHPSCVTGTQQCR</sequence>
<gene>
    <name evidence="2" type="ORF">AAGS29_19045</name>
</gene>
<proteinExistence type="predicted"/>
<reference evidence="2 3" key="1">
    <citation type="submission" date="2024-04" db="EMBL/GenBank/DDBJ databases">
        <title>Novel Shewanella species isolated from Baltic Sea sediments.</title>
        <authorList>
            <person name="Martin-Rodriguez A.J."/>
            <person name="Fernandez-Juarez V."/>
            <person name="Valeriano V.D."/>
            <person name="Mihindukulasooriya I."/>
            <person name="Ceresnova L."/>
            <person name="Joffre E."/>
            <person name="Jensie-Markopoulos S."/>
            <person name="Moore E.R.B."/>
            <person name="Sjoling A."/>
        </authorList>
    </citation>
    <scope>NUCLEOTIDE SEQUENCE [LARGE SCALE GENOMIC DNA]</scope>
    <source>
        <strain evidence="2 3">VAX-SP0-0CM-1</strain>
    </source>
</reference>
<keyword evidence="1" id="KW-0732">Signal</keyword>
<dbReference type="Proteomes" id="UP001489333">
    <property type="component" value="Unassembled WGS sequence"/>
</dbReference>
<keyword evidence="3" id="KW-1185">Reference proteome</keyword>
<dbReference type="RefSeq" id="WP_342902413.1">
    <property type="nucleotide sequence ID" value="NZ_JBCHKU010000034.1"/>
</dbReference>
<dbReference type="EMBL" id="JBCHKU010000034">
    <property type="protein sequence ID" value="MEM6250696.1"/>
    <property type="molecule type" value="Genomic_DNA"/>
</dbReference>